<gene>
    <name evidence="1" type="ORF">ETD83_28240</name>
</gene>
<dbReference type="Proteomes" id="UP000309174">
    <property type="component" value="Unassembled WGS sequence"/>
</dbReference>
<proteinExistence type="predicted"/>
<sequence>MASGGMSVTDSPTDLSGVPMATTITVRPADRSARRTGTETAHVLDVAETTFNLLTRGPAPLSVDGAALGHGLPARPIALDELRAILLHPSTGQDSRDAAWKELVQRARREGSSWVVGCVGVALPGLKAVVRDRLRGLSHERGTGTSRVAGDLLSAFHEALHQIDLEQSRIAQRLVWRSAKAVERAYQARVQVIPVDPCTLAEVNPAAAPADGHVDLLLSSAVRQGVVTSDEAEIITMTRLEGVELAGLAERLGVTYAALVKRRSRAEKRLVAAMRDGGLRDDFASLMSNTGV</sequence>
<organism evidence="1 2">
    <name type="scientific">Actinomadura soli</name>
    <dbReference type="NCBI Taxonomy" id="2508997"/>
    <lineage>
        <taxon>Bacteria</taxon>
        <taxon>Bacillati</taxon>
        <taxon>Actinomycetota</taxon>
        <taxon>Actinomycetes</taxon>
        <taxon>Streptosporangiales</taxon>
        <taxon>Thermomonosporaceae</taxon>
        <taxon>Actinomadura</taxon>
    </lineage>
</organism>
<dbReference type="OrthoDB" id="4164470at2"/>
<dbReference type="EMBL" id="VCKW01000176">
    <property type="protein sequence ID" value="TMQ92019.1"/>
    <property type="molecule type" value="Genomic_DNA"/>
</dbReference>
<keyword evidence="2" id="KW-1185">Reference proteome</keyword>
<name>A0A5C4J580_9ACTN</name>
<dbReference type="AlphaFoldDB" id="A0A5C4J580"/>
<reference evidence="1 2" key="1">
    <citation type="submission" date="2019-05" db="EMBL/GenBank/DDBJ databases">
        <title>Draft genome sequence of Actinomadura sp. 14C53.</title>
        <authorList>
            <person name="Saricaoglu S."/>
            <person name="Isik K."/>
        </authorList>
    </citation>
    <scope>NUCLEOTIDE SEQUENCE [LARGE SCALE GENOMIC DNA]</scope>
    <source>
        <strain evidence="1 2">14C53</strain>
    </source>
</reference>
<evidence type="ECO:0000313" key="2">
    <source>
        <dbReference type="Proteomes" id="UP000309174"/>
    </source>
</evidence>
<evidence type="ECO:0000313" key="1">
    <source>
        <dbReference type="EMBL" id="TMQ92019.1"/>
    </source>
</evidence>
<dbReference type="RefSeq" id="WP_138648246.1">
    <property type="nucleotide sequence ID" value="NZ_VCKW01000176.1"/>
</dbReference>
<protein>
    <submittedName>
        <fullName evidence="1">Uncharacterized protein</fullName>
    </submittedName>
</protein>
<comment type="caution">
    <text evidence="1">The sequence shown here is derived from an EMBL/GenBank/DDBJ whole genome shotgun (WGS) entry which is preliminary data.</text>
</comment>
<accession>A0A5C4J580</accession>